<evidence type="ECO:0000256" key="1">
    <source>
        <dbReference type="SAM" id="MobiDB-lite"/>
    </source>
</evidence>
<dbReference type="HOGENOM" id="CLU_1378801_0_0_1"/>
<evidence type="ECO:0000313" key="3">
    <source>
        <dbReference type="Proteomes" id="UP000022910"/>
    </source>
</evidence>
<sequence length="198" mass="22121">MKPKNQVGKKVNKVINTSLISHQSQQQNQSQQQQQQSHILNSQSSLSISRNKHWKYISSYHGPWLQLPLELLESLYVINNENVSTPPLIDPIIFGNLISIRRLVDEAADLSVRAAAGISTTGGGPTRSSMSHTRQHRMRELAVNKLALAYRIDEIATAVVTMQSASAIDEVASKVLKKNPTNLDALYVNFFHEKIPSR</sequence>
<comment type="caution">
    <text evidence="2">The sequence shown here is derived from an EMBL/GenBank/DDBJ whole genome shotgun (WGS) entry which is preliminary data.</text>
</comment>
<keyword evidence="3" id="KW-1185">Reference proteome</keyword>
<protein>
    <submittedName>
        <fullName evidence="2">Uncharacterized protein</fullName>
    </submittedName>
</protein>
<dbReference type="AlphaFoldDB" id="A0A015J3B9"/>
<organism evidence="2 3">
    <name type="scientific">Rhizophagus irregularis (strain DAOM 197198w)</name>
    <name type="common">Glomus intraradices</name>
    <dbReference type="NCBI Taxonomy" id="1432141"/>
    <lineage>
        <taxon>Eukaryota</taxon>
        <taxon>Fungi</taxon>
        <taxon>Fungi incertae sedis</taxon>
        <taxon>Mucoromycota</taxon>
        <taxon>Glomeromycotina</taxon>
        <taxon>Glomeromycetes</taxon>
        <taxon>Glomerales</taxon>
        <taxon>Glomeraceae</taxon>
        <taxon>Rhizophagus</taxon>
    </lineage>
</organism>
<reference evidence="2 3" key="1">
    <citation type="submission" date="2014-02" db="EMBL/GenBank/DDBJ databases">
        <title>Single nucleus genome sequencing reveals high similarity among nuclei of an endomycorrhizal fungus.</title>
        <authorList>
            <person name="Lin K."/>
            <person name="Geurts R."/>
            <person name="Zhang Z."/>
            <person name="Limpens E."/>
            <person name="Saunders D.G."/>
            <person name="Mu D."/>
            <person name="Pang E."/>
            <person name="Cao H."/>
            <person name="Cha H."/>
            <person name="Lin T."/>
            <person name="Zhou Q."/>
            <person name="Shang Y."/>
            <person name="Li Y."/>
            <person name="Ivanov S."/>
            <person name="Sharma T."/>
            <person name="Velzen R.V."/>
            <person name="Ruijter N.D."/>
            <person name="Aanen D.K."/>
            <person name="Win J."/>
            <person name="Kamoun S."/>
            <person name="Bisseling T."/>
            <person name="Huang S."/>
        </authorList>
    </citation>
    <scope>NUCLEOTIDE SEQUENCE [LARGE SCALE GENOMIC DNA]</scope>
    <source>
        <strain evidence="3">DAOM197198w</strain>
    </source>
</reference>
<gene>
    <name evidence="2" type="ORF">RirG_172920</name>
</gene>
<accession>A0A015J3B9</accession>
<dbReference type="STRING" id="1432141.A0A015J3B9"/>
<dbReference type="Proteomes" id="UP000022910">
    <property type="component" value="Unassembled WGS sequence"/>
</dbReference>
<evidence type="ECO:0000313" key="2">
    <source>
        <dbReference type="EMBL" id="EXX61240.1"/>
    </source>
</evidence>
<feature type="region of interest" description="Disordered" evidence="1">
    <location>
        <begin position="21"/>
        <end position="42"/>
    </location>
</feature>
<proteinExistence type="predicted"/>
<name>A0A015J3B9_RHIIW</name>
<dbReference type="EMBL" id="JEMT01025789">
    <property type="protein sequence ID" value="EXX61240.1"/>
    <property type="molecule type" value="Genomic_DNA"/>
</dbReference>
<dbReference type="OMA" id="MAMLRCA"/>